<reference evidence="3 4" key="3">
    <citation type="submission" date="2019-07" db="EMBL/GenBank/DDBJ databases">
        <title>The draft genome sequence of Vibrio algivorus M1486.</title>
        <authorList>
            <person name="Meng X."/>
        </authorList>
    </citation>
    <scope>NUCLEOTIDE SEQUENCE [LARGE SCALE GENOMIC DNA]</scope>
    <source>
        <strain evidence="3 4">M1486</strain>
    </source>
</reference>
<dbReference type="EMBL" id="VMKJ01000047">
    <property type="protein sequence ID" value="TVO33102.1"/>
    <property type="molecule type" value="Genomic_DNA"/>
</dbReference>
<keyword evidence="1" id="KW-0732">Signal</keyword>
<protein>
    <recommendedName>
        <fullName evidence="6">Lipoprotein</fullName>
    </recommendedName>
</protein>
<dbReference type="Gene3D" id="2.60.120.260">
    <property type="entry name" value="Galactose-binding domain-like"/>
    <property type="match status" value="1"/>
</dbReference>
<dbReference type="Proteomes" id="UP001157156">
    <property type="component" value="Unassembled WGS sequence"/>
</dbReference>
<reference evidence="5" key="2">
    <citation type="journal article" date="2019" name="Int. J. Syst. Evol. Microbiol.">
        <title>The Global Catalogue of Microorganisms (GCM) 10K type strain sequencing project: providing services to taxonomists for standard genome sequencing and annotation.</title>
        <authorList>
            <consortium name="The Broad Institute Genomics Platform"/>
            <consortium name="The Broad Institute Genome Sequencing Center for Infectious Disease"/>
            <person name="Wu L."/>
            <person name="Ma J."/>
        </authorList>
    </citation>
    <scope>NUCLEOTIDE SEQUENCE [LARGE SCALE GENOMIC DNA]</scope>
    <source>
        <strain evidence="5">NBRC 111146</strain>
    </source>
</reference>
<evidence type="ECO:0000313" key="5">
    <source>
        <dbReference type="Proteomes" id="UP001157156"/>
    </source>
</evidence>
<evidence type="ECO:0000313" key="4">
    <source>
        <dbReference type="Proteomes" id="UP000319828"/>
    </source>
</evidence>
<gene>
    <name evidence="3" type="ORF">FOF44_16005</name>
    <name evidence="2" type="ORF">GCM10007931_22470</name>
</gene>
<proteinExistence type="predicted"/>
<reference evidence="2" key="1">
    <citation type="journal article" date="2014" name="Int. J. Syst. Evol. Microbiol.">
        <title>Complete genome of a new Firmicutes species belonging to the dominant human colonic microbiota ('Ruminococcus bicirculans') reveals two chromosomes and a selective capacity to utilize plant glucans.</title>
        <authorList>
            <consortium name="NISC Comparative Sequencing Program"/>
            <person name="Wegmann U."/>
            <person name="Louis P."/>
            <person name="Goesmann A."/>
            <person name="Henrissat B."/>
            <person name="Duncan S.H."/>
            <person name="Flint H.J."/>
        </authorList>
    </citation>
    <scope>NUCLEOTIDE SEQUENCE</scope>
    <source>
        <strain evidence="2">NBRC 111146</strain>
    </source>
</reference>
<dbReference type="AlphaFoldDB" id="A0A557NXF6"/>
<feature type="chain" id="PRO_5021713043" description="Lipoprotein" evidence="1">
    <location>
        <begin position="21"/>
        <end position="216"/>
    </location>
</feature>
<evidence type="ECO:0000313" key="2">
    <source>
        <dbReference type="EMBL" id="GLT15272.1"/>
    </source>
</evidence>
<dbReference type="OrthoDB" id="5904818at2"/>
<feature type="signal peptide" evidence="1">
    <location>
        <begin position="1"/>
        <end position="20"/>
    </location>
</feature>
<comment type="caution">
    <text evidence="3">The sequence shown here is derived from an EMBL/GenBank/DDBJ whole genome shotgun (WGS) entry which is preliminary data.</text>
</comment>
<accession>A0A557NXF6</accession>
<sequence>MKKIVLGLAVSSLLMGCASTSDDTASSATTSAQTGSLIQDGQLTDFRANSGSSDIWVKHADKSAGLGDVGSSKDTAFDDEGSARIRFVSANDDFTATPGLTQQISGLAKNTDYTLSFYYYDNKGNNSPSEVEVGLKDSTGKIIASKTVHARDVAQNPSGSVKSGFKLTTLDFNSGSNTNAQVFLYMSITDPSQIDKNGDIGKQTEVRVDEFKITKK</sequence>
<dbReference type="EMBL" id="BSPV01000008">
    <property type="protein sequence ID" value="GLT15272.1"/>
    <property type="molecule type" value="Genomic_DNA"/>
</dbReference>
<evidence type="ECO:0008006" key="6">
    <source>
        <dbReference type="Google" id="ProtNLM"/>
    </source>
</evidence>
<keyword evidence="5" id="KW-1185">Reference proteome</keyword>
<name>A0A557NXF6_9VIBR</name>
<organism evidence="3 4">
    <name type="scientific">Vibrio algivorus</name>
    <dbReference type="NCBI Taxonomy" id="1667024"/>
    <lineage>
        <taxon>Bacteria</taxon>
        <taxon>Pseudomonadati</taxon>
        <taxon>Pseudomonadota</taxon>
        <taxon>Gammaproteobacteria</taxon>
        <taxon>Vibrionales</taxon>
        <taxon>Vibrionaceae</taxon>
        <taxon>Vibrio</taxon>
    </lineage>
</organism>
<evidence type="ECO:0000313" key="3">
    <source>
        <dbReference type="EMBL" id="TVO33102.1"/>
    </source>
</evidence>
<reference evidence="2" key="4">
    <citation type="submission" date="2023-01" db="EMBL/GenBank/DDBJ databases">
        <title>Draft genome sequence of Vibrio algivorus strain NBRC 111146.</title>
        <authorList>
            <person name="Sun Q."/>
            <person name="Mori K."/>
        </authorList>
    </citation>
    <scope>NUCLEOTIDE SEQUENCE</scope>
    <source>
        <strain evidence="2">NBRC 111146</strain>
    </source>
</reference>
<dbReference type="RefSeq" id="WP_089123637.1">
    <property type="nucleotide sequence ID" value="NZ_BSPV01000008.1"/>
</dbReference>
<dbReference type="Proteomes" id="UP000319828">
    <property type="component" value="Unassembled WGS sequence"/>
</dbReference>
<dbReference type="PROSITE" id="PS51257">
    <property type="entry name" value="PROKAR_LIPOPROTEIN"/>
    <property type="match status" value="1"/>
</dbReference>
<evidence type="ECO:0000256" key="1">
    <source>
        <dbReference type="SAM" id="SignalP"/>
    </source>
</evidence>